<dbReference type="RefSeq" id="WP_126400107.1">
    <property type="nucleotide sequence ID" value="NZ_AP018907.1"/>
</dbReference>
<feature type="signal peptide" evidence="1">
    <location>
        <begin position="1"/>
        <end position="26"/>
    </location>
</feature>
<proteinExistence type="predicted"/>
<dbReference type="EMBL" id="AP018907">
    <property type="protein sequence ID" value="BBF93381.1"/>
    <property type="molecule type" value="Genomic_DNA"/>
</dbReference>
<organism evidence="2 3">
    <name type="scientific">Blastochloris tepida</name>
    <dbReference type="NCBI Taxonomy" id="2233851"/>
    <lineage>
        <taxon>Bacteria</taxon>
        <taxon>Pseudomonadati</taxon>
        <taxon>Pseudomonadota</taxon>
        <taxon>Alphaproteobacteria</taxon>
        <taxon>Hyphomicrobiales</taxon>
        <taxon>Blastochloridaceae</taxon>
        <taxon>Blastochloris</taxon>
    </lineage>
</organism>
<name>A0A348G1E8_9HYPH</name>
<evidence type="ECO:0000313" key="3">
    <source>
        <dbReference type="Proteomes" id="UP000266934"/>
    </source>
</evidence>
<dbReference type="InterPro" id="IPR011855">
    <property type="entry name" value="Phgtail_TP901_1"/>
</dbReference>
<sequence length="148" mass="15476">MAKPTTAAATKLIILLGNGASPEVFAAPCGLVSKGISFAAASGETTVPDCDNPDAPAWVERVVQSLSATVTGEGVLAFESLEIWNAWFFSGLAKTCRIKLDLPGAVGGGYFFAPFILSQFQINGQNGQKVQVSVQLQNDGQVQWVDAA</sequence>
<evidence type="ECO:0000256" key="1">
    <source>
        <dbReference type="SAM" id="SignalP"/>
    </source>
</evidence>
<accession>A0A348G1E8</accession>
<evidence type="ECO:0000313" key="2">
    <source>
        <dbReference type="EMBL" id="BBF93381.1"/>
    </source>
</evidence>
<dbReference type="Pfam" id="PF06199">
    <property type="entry name" value="Phage_tail_2"/>
    <property type="match status" value="1"/>
</dbReference>
<gene>
    <name evidence="2" type="ORF">BLTE_20660</name>
</gene>
<feature type="chain" id="PRO_5017054716" description="Phage tail protein" evidence="1">
    <location>
        <begin position="27"/>
        <end position="148"/>
    </location>
</feature>
<dbReference type="OrthoDB" id="7375409at2"/>
<dbReference type="KEGG" id="blag:BLTE_20660"/>
<protein>
    <recommendedName>
        <fullName evidence="4">Phage tail protein</fullName>
    </recommendedName>
</protein>
<dbReference type="Proteomes" id="UP000266934">
    <property type="component" value="Chromosome"/>
</dbReference>
<keyword evidence="1" id="KW-0732">Signal</keyword>
<keyword evidence="3" id="KW-1185">Reference proteome</keyword>
<dbReference type="AlphaFoldDB" id="A0A348G1E8"/>
<reference evidence="2 3" key="1">
    <citation type="submission" date="2018-08" db="EMBL/GenBank/DDBJ databases">
        <title>Complete genome sequencing of Blastochloris tepida GI.</title>
        <authorList>
            <person name="Tsukatani Y."/>
            <person name="Mori H."/>
        </authorList>
    </citation>
    <scope>NUCLEOTIDE SEQUENCE [LARGE SCALE GENOMIC DNA]</scope>
    <source>
        <strain evidence="2 3">GI</strain>
    </source>
</reference>
<evidence type="ECO:0008006" key="4">
    <source>
        <dbReference type="Google" id="ProtNLM"/>
    </source>
</evidence>